<sequence>MKAVVLAGSRPGAVDPVAAYAGVAHKALIELDGATLLARVVEALRGAGCEAAVSANAPEVVAQAERLGLPVLPTEAGPSASVGRALVELGTPLLVTTADHALLEPEWVRRFVVDVPANADVAVLLARRESIEAALPGTRRTYLRFADGNWSGCNLFLLRTPAAARAIDLWRLVEADRKRPWRIVRRFGLRMLMRYLLGRLTLAAAVARLGELAGVRAAVVESPFGLAAVDVDKPEDLEAVRELTRNPLPLSRGRDSGAAAG</sequence>
<dbReference type="Pfam" id="PF12804">
    <property type="entry name" value="NTP_transf_3"/>
    <property type="match status" value="1"/>
</dbReference>
<gene>
    <name evidence="3" type="ORF">CKY28_10905</name>
</gene>
<dbReference type="SUPFAM" id="SSF53448">
    <property type="entry name" value="Nucleotide-diphospho-sugar transferases"/>
    <property type="match status" value="1"/>
</dbReference>
<keyword evidence="3" id="KW-0808">Transferase</keyword>
<name>A0A2A2SGI9_9SPHN</name>
<dbReference type="GO" id="GO:0016779">
    <property type="term" value="F:nucleotidyltransferase activity"/>
    <property type="evidence" value="ECO:0007669"/>
    <property type="project" value="UniProtKB-KW"/>
</dbReference>
<dbReference type="Gene3D" id="3.90.550.10">
    <property type="entry name" value="Spore Coat Polysaccharide Biosynthesis Protein SpsA, Chain A"/>
    <property type="match status" value="1"/>
</dbReference>
<protein>
    <submittedName>
        <fullName evidence="3">GTP--adenosylcobinamide-phosphate guanylyltransferase</fullName>
    </submittedName>
</protein>
<evidence type="ECO:0000256" key="1">
    <source>
        <dbReference type="ARBA" id="ARBA00022842"/>
    </source>
</evidence>
<keyword evidence="4" id="KW-1185">Reference proteome</keyword>
<evidence type="ECO:0000259" key="2">
    <source>
        <dbReference type="Pfam" id="PF12804"/>
    </source>
</evidence>
<dbReference type="OrthoDB" id="159246at2"/>
<dbReference type="EMBL" id="NSLI01000003">
    <property type="protein sequence ID" value="PAX08376.1"/>
    <property type="molecule type" value="Genomic_DNA"/>
</dbReference>
<feature type="domain" description="MobA-like NTP transferase" evidence="2">
    <location>
        <begin position="22"/>
        <end position="132"/>
    </location>
</feature>
<keyword evidence="3" id="KW-0548">Nucleotidyltransferase</keyword>
<comment type="caution">
    <text evidence="3">The sequence shown here is derived from an EMBL/GenBank/DDBJ whole genome shotgun (WGS) entry which is preliminary data.</text>
</comment>
<keyword evidence="1" id="KW-0460">Magnesium</keyword>
<dbReference type="Proteomes" id="UP000218151">
    <property type="component" value="Unassembled WGS sequence"/>
</dbReference>
<reference evidence="4" key="1">
    <citation type="submission" date="2017-09" db="EMBL/GenBank/DDBJ databases">
        <authorList>
            <person name="Feng G."/>
            <person name="Zhu H."/>
        </authorList>
    </citation>
    <scope>NUCLEOTIDE SEQUENCE [LARGE SCALE GENOMIC DNA]</scope>
    <source>
        <strain evidence="4">1PNM-20</strain>
    </source>
</reference>
<dbReference type="InterPro" id="IPR029044">
    <property type="entry name" value="Nucleotide-diphossugar_trans"/>
</dbReference>
<evidence type="ECO:0000313" key="3">
    <source>
        <dbReference type="EMBL" id="PAX08376.1"/>
    </source>
</evidence>
<accession>A0A2A2SGI9</accession>
<proteinExistence type="predicted"/>
<evidence type="ECO:0000313" key="4">
    <source>
        <dbReference type="Proteomes" id="UP000218151"/>
    </source>
</evidence>
<organism evidence="3 4">
    <name type="scientific">Sphingomonas lenta</name>
    <dbReference type="NCBI Taxonomy" id="1141887"/>
    <lineage>
        <taxon>Bacteria</taxon>
        <taxon>Pseudomonadati</taxon>
        <taxon>Pseudomonadota</taxon>
        <taxon>Alphaproteobacteria</taxon>
        <taxon>Sphingomonadales</taxon>
        <taxon>Sphingomonadaceae</taxon>
        <taxon>Sphingomonas</taxon>
    </lineage>
</organism>
<dbReference type="InterPro" id="IPR025877">
    <property type="entry name" value="MobA-like_NTP_Trfase"/>
</dbReference>
<dbReference type="AlphaFoldDB" id="A0A2A2SGI9"/>